<dbReference type="SUPFAM" id="SSF53474">
    <property type="entry name" value="alpha/beta-Hydrolases"/>
    <property type="match status" value="1"/>
</dbReference>
<dbReference type="PANTHER" id="PTHR43265:SF1">
    <property type="entry name" value="ESTERASE ESTD"/>
    <property type="match status" value="1"/>
</dbReference>
<dbReference type="PANTHER" id="PTHR43265">
    <property type="entry name" value="ESTERASE ESTD"/>
    <property type="match status" value="1"/>
</dbReference>
<dbReference type="OrthoDB" id="9780269at2"/>
<sequence>MERYVDFQVDHKTLRGILHWPGANRDDSGIKASADNSNAVNVPAVVMCHGFCGTKIGLHRIFVKAARRFAEAGYAVLRFDFSGCGDSDGEQEGITLQDQVREARFAVEWLSRYPGIDRQRVTLLGLSLGGAVAALTAPSLPFLERLVLWAPVARPWEDITGILGKELTAEAFGTGIADFEGYAISRSFLESLREQRPLESVKRVKKPLLILHGTGDREITCMNSCLYRLSRVATGLQELTEVGFITGADHTFSRLDWEQTVFERTLRWLSEGKSLQRQEDPRCEAFA</sequence>
<dbReference type="RefSeq" id="WP_155477261.1">
    <property type="nucleotide sequence ID" value="NZ_WNKU01000020.1"/>
</dbReference>
<dbReference type="InterPro" id="IPR053145">
    <property type="entry name" value="AB_hydrolase_Est10"/>
</dbReference>
<comment type="caution">
    <text evidence="2">The sequence shown here is derived from an EMBL/GenBank/DDBJ whole genome shotgun (WGS) entry which is preliminary data.</text>
</comment>
<dbReference type="GO" id="GO:0052689">
    <property type="term" value="F:carboxylic ester hydrolase activity"/>
    <property type="evidence" value="ECO:0007669"/>
    <property type="project" value="TreeGrafter"/>
</dbReference>
<dbReference type="InterPro" id="IPR000073">
    <property type="entry name" value="AB_hydrolase_1"/>
</dbReference>
<evidence type="ECO:0000313" key="2">
    <source>
        <dbReference type="EMBL" id="MTV50171.1"/>
    </source>
</evidence>
<gene>
    <name evidence="2" type="ORF">GJ688_14435</name>
</gene>
<keyword evidence="3" id="KW-1185">Reference proteome</keyword>
<evidence type="ECO:0000259" key="1">
    <source>
        <dbReference type="Pfam" id="PF12697"/>
    </source>
</evidence>
<dbReference type="InterPro" id="IPR029058">
    <property type="entry name" value="AB_hydrolase_fold"/>
</dbReference>
<reference evidence="2 3" key="1">
    <citation type="submission" date="2019-11" db="EMBL/GenBank/DDBJ databases">
        <title>Whole-genome sequence of a the green, strictly anaerobic photosynthetic bacterium Heliobacillus mobilis DSM 6151.</title>
        <authorList>
            <person name="Kyndt J.A."/>
            <person name="Meyer T.E."/>
        </authorList>
    </citation>
    <scope>NUCLEOTIDE SEQUENCE [LARGE SCALE GENOMIC DNA]</scope>
    <source>
        <strain evidence="2 3">DSM 6151</strain>
    </source>
</reference>
<dbReference type="Proteomes" id="UP000430670">
    <property type="component" value="Unassembled WGS sequence"/>
</dbReference>
<dbReference type="AlphaFoldDB" id="A0A6I3SMF6"/>
<proteinExistence type="predicted"/>
<feature type="domain" description="AB hydrolase-1" evidence="1">
    <location>
        <begin position="45"/>
        <end position="252"/>
    </location>
</feature>
<dbReference type="Gene3D" id="3.40.50.1820">
    <property type="entry name" value="alpha/beta hydrolase"/>
    <property type="match status" value="1"/>
</dbReference>
<name>A0A6I3SMF6_HELMO</name>
<protein>
    <submittedName>
        <fullName evidence="2">Alpha/beta fold hydrolase</fullName>
    </submittedName>
</protein>
<dbReference type="EMBL" id="WNKU01000020">
    <property type="protein sequence ID" value="MTV50171.1"/>
    <property type="molecule type" value="Genomic_DNA"/>
</dbReference>
<evidence type="ECO:0000313" key="3">
    <source>
        <dbReference type="Proteomes" id="UP000430670"/>
    </source>
</evidence>
<dbReference type="Pfam" id="PF12697">
    <property type="entry name" value="Abhydrolase_6"/>
    <property type="match status" value="1"/>
</dbReference>
<keyword evidence="2" id="KW-0378">Hydrolase</keyword>
<accession>A0A6I3SMF6</accession>
<organism evidence="2 3">
    <name type="scientific">Heliobacterium mobile</name>
    <name type="common">Heliobacillus mobilis</name>
    <dbReference type="NCBI Taxonomy" id="28064"/>
    <lineage>
        <taxon>Bacteria</taxon>
        <taxon>Bacillati</taxon>
        <taxon>Bacillota</taxon>
        <taxon>Clostridia</taxon>
        <taxon>Eubacteriales</taxon>
        <taxon>Heliobacteriaceae</taxon>
        <taxon>Heliobacterium</taxon>
    </lineage>
</organism>